<dbReference type="Gene3D" id="3.40.50.12780">
    <property type="entry name" value="N-terminal domain of ligase-like"/>
    <property type="match status" value="1"/>
</dbReference>
<evidence type="ECO:0000256" key="1">
    <source>
        <dbReference type="ARBA" id="ARBA00004275"/>
    </source>
</evidence>
<dbReference type="PANTHER" id="PTHR24096">
    <property type="entry name" value="LONG-CHAIN-FATTY-ACID--COA LIGASE"/>
    <property type="match status" value="1"/>
</dbReference>
<accession>A0ABM1TI15</accession>
<keyword evidence="6" id="KW-1185">Reference proteome</keyword>
<dbReference type="Pfam" id="PF00501">
    <property type="entry name" value="AMP-binding"/>
    <property type="match status" value="1"/>
</dbReference>
<name>A0ABM1TI15_LIMPO</name>
<dbReference type="RefSeq" id="XP_022255521.1">
    <property type="nucleotide sequence ID" value="XM_022399813.1"/>
</dbReference>
<evidence type="ECO:0000256" key="2">
    <source>
        <dbReference type="ARBA" id="ARBA00006432"/>
    </source>
</evidence>
<reference evidence="7" key="1">
    <citation type="submission" date="2025-08" db="UniProtKB">
        <authorList>
            <consortium name="RefSeq"/>
        </authorList>
    </citation>
    <scope>IDENTIFICATION</scope>
    <source>
        <tissue evidence="7">Muscle</tissue>
    </source>
</reference>
<evidence type="ECO:0000256" key="4">
    <source>
        <dbReference type="ARBA" id="ARBA00023140"/>
    </source>
</evidence>
<evidence type="ECO:0000256" key="3">
    <source>
        <dbReference type="ARBA" id="ARBA00022598"/>
    </source>
</evidence>
<evidence type="ECO:0000313" key="6">
    <source>
        <dbReference type="Proteomes" id="UP000694941"/>
    </source>
</evidence>
<evidence type="ECO:0000313" key="7">
    <source>
        <dbReference type="RefSeq" id="XP_022255521.1"/>
    </source>
</evidence>
<dbReference type="InterPro" id="IPR000873">
    <property type="entry name" value="AMP-dep_synth/lig_dom"/>
</dbReference>
<gene>
    <name evidence="7" type="primary">LOC111088797</name>
</gene>
<keyword evidence="3" id="KW-0436">Ligase</keyword>
<evidence type="ECO:0000259" key="5">
    <source>
        <dbReference type="Pfam" id="PF00501"/>
    </source>
</evidence>
<dbReference type="Proteomes" id="UP000694941">
    <property type="component" value="Unplaced"/>
</dbReference>
<sequence length="219" mass="24248">MAHNVFKENICDTLDEKILLSPRSAIKAPDVTWPEFIYQLLEKNGDKIFVVAHDNSSSYTYKEVAFYSRRFASALIRQGLEPGDVFCICTSHNIDFPIVFLGAVSAGAVIVLGKPYETESKLLDGQEGEVRNRSSGASLPKSIGDALNTSNFLDTGEQNGKRMRRIFPIALLNLVPDGFGTCGRRDVDGELNPRFLVALMSNWPKHGHRPPGKQCSCKE</sequence>
<dbReference type="InterPro" id="IPR042099">
    <property type="entry name" value="ANL_N_sf"/>
</dbReference>
<organism evidence="6 7">
    <name type="scientific">Limulus polyphemus</name>
    <name type="common">Atlantic horseshoe crab</name>
    <dbReference type="NCBI Taxonomy" id="6850"/>
    <lineage>
        <taxon>Eukaryota</taxon>
        <taxon>Metazoa</taxon>
        <taxon>Ecdysozoa</taxon>
        <taxon>Arthropoda</taxon>
        <taxon>Chelicerata</taxon>
        <taxon>Merostomata</taxon>
        <taxon>Xiphosura</taxon>
        <taxon>Limulidae</taxon>
        <taxon>Limulus</taxon>
    </lineage>
</organism>
<comment type="similarity">
    <text evidence="2">Belongs to the ATP-dependent AMP-binding enzyme family.</text>
</comment>
<protein>
    <submittedName>
        <fullName evidence="7">Uncharacterized protein LOC111088797</fullName>
    </submittedName>
</protein>
<comment type="subcellular location">
    <subcellularLocation>
        <location evidence="1">Peroxisome</location>
    </subcellularLocation>
</comment>
<feature type="domain" description="AMP-dependent synthetase/ligase" evidence="5">
    <location>
        <begin position="42"/>
        <end position="112"/>
    </location>
</feature>
<dbReference type="GeneID" id="111088797"/>
<dbReference type="SUPFAM" id="SSF56801">
    <property type="entry name" value="Acetyl-CoA synthetase-like"/>
    <property type="match status" value="1"/>
</dbReference>
<dbReference type="PANTHER" id="PTHR24096:SF149">
    <property type="entry name" value="AMP-BINDING DOMAIN-CONTAINING PROTEIN-RELATED"/>
    <property type="match status" value="1"/>
</dbReference>
<keyword evidence="4" id="KW-0576">Peroxisome</keyword>
<proteinExistence type="inferred from homology"/>